<sequence length="174" mass="19440">MKKGIIVGLLTSAYFTGHAAEINTGAKAPFGLEWGQSFESVNKIGDIDLSNCKSMRGYKACEIDFYLEGQEPFTPWTSTAMLMFKNNRLISVVNSYPVSEFKKSDCDNIPKEINYLSSLGVDTAQLTEFKKSCRDFENKSMKKIIKTNYGSVEFAVTKIPFADVIGYTSYKLGE</sequence>
<evidence type="ECO:0000313" key="2">
    <source>
        <dbReference type="Proteomes" id="UP000179588"/>
    </source>
</evidence>
<keyword evidence="2" id="KW-1185">Reference proteome</keyword>
<protein>
    <submittedName>
        <fullName evidence="1">Uncharacterized protein</fullName>
    </submittedName>
</protein>
<evidence type="ECO:0000313" key="1">
    <source>
        <dbReference type="EMBL" id="OHT23345.1"/>
    </source>
</evidence>
<accession>A0A1S1HM65</accession>
<dbReference type="EMBL" id="LVIE01000188">
    <property type="protein sequence ID" value="OHT23345.1"/>
    <property type="molecule type" value="Genomic_DNA"/>
</dbReference>
<proteinExistence type="predicted"/>
<comment type="caution">
    <text evidence="1">The sequence shown here is derived from an EMBL/GenBank/DDBJ whole genome shotgun (WGS) entry which is preliminary data.</text>
</comment>
<dbReference type="RefSeq" id="WP_070929078.1">
    <property type="nucleotide sequence ID" value="NZ_VAUE01000096.1"/>
</dbReference>
<dbReference type="Proteomes" id="UP000179588">
    <property type="component" value="Unassembled WGS sequence"/>
</dbReference>
<dbReference type="AlphaFoldDB" id="A0A1S1HM65"/>
<gene>
    <name evidence="1" type="ORF">A3Q29_21185</name>
</gene>
<dbReference type="OrthoDB" id="6455461at2"/>
<organism evidence="1 2">
    <name type="scientific">Providencia stuartii</name>
    <dbReference type="NCBI Taxonomy" id="588"/>
    <lineage>
        <taxon>Bacteria</taxon>
        <taxon>Pseudomonadati</taxon>
        <taxon>Pseudomonadota</taxon>
        <taxon>Gammaproteobacteria</taxon>
        <taxon>Enterobacterales</taxon>
        <taxon>Morganellaceae</taxon>
        <taxon>Providencia</taxon>
    </lineage>
</organism>
<name>A0A1S1HM65_PROST</name>
<reference evidence="1 2" key="1">
    <citation type="submission" date="2016-03" db="EMBL/GenBank/DDBJ databases">
        <title>Genome sequence of Providencia stuartii strain, isolated from the salivary glands of larval Lucilia sericata.</title>
        <authorList>
            <person name="Yuan Y."/>
            <person name="Zhang Y."/>
            <person name="Fu S."/>
            <person name="Crippen T.L."/>
            <person name="Visi D."/>
            <person name="Benbow M.E."/>
            <person name="Allen M."/>
            <person name="Tomberlin J.K."/>
            <person name="Sze S.-H."/>
            <person name="Tarone A.M."/>
        </authorList>
    </citation>
    <scope>NUCLEOTIDE SEQUENCE [LARGE SCALE GENOMIC DNA]</scope>
    <source>
        <strain evidence="1 2">Crippen</strain>
    </source>
</reference>